<organism evidence="2 3">
    <name type="scientific">Lepraria finkii</name>
    <dbReference type="NCBI Taxonomy" id="1340010"/>
    <lineage>
        <taxon>Eukaryota</taxon>
        <taxon>Fungi</taxon>
        <taxon>Dikarya</taxon>
        <taxon>Ascomycota</taxon>
        <taxon>Pezizomycotina</taxon>
        <taxon>Lecanoromycetes</taxon>
        <taxon>OSLEUM clade</taxon>
        <taxon>Lecanoromycetidae</taxon>
        <taxon>Lecanorales</taxon>
        <taxon>Lecanorineae</taxon>
        <taxon>Stereocaulaceae</taxon>
        <taxon>Lepraria</taxon>
    </lineage>
</organism>
<comment type="caution">
    <text evidence="2">The sequence shown here is derived from an EMBL/GenBank/DDBJ whole genome shotgun (WGS) entry which is preliminary data.</text>
</comment>
<keyword evidence="3" id="KW-1185">Reference proteome</keyword>
<proteinExistence type="predicted"/>
<keyword evidence="1" id="KW-0732">Signal</keyword>
<feature type="chain" id="PRO_5045794584" evidence="1">
    <location>
        <begin position="22"/>
        <end position="106"/>
    </location>
</feature>
<reference evidence="2 3" key="1">
    <citation type="submission" date="2024-09" db="EMBL/GenBank/DDBJ databases">
        <title>Rethinking Asexuality: The Enigmatic Case of Functional Sexual Genes in Lepraria (Stereocaulaceae).</title>
        <authorList>
            <person name="Doellman M."/>
            <person name="Sun Y."/>
            <person name="Barcenas-Pena A."/>
            <person name="Lumbsch H.T."/>
            <person name="Grewe F."/>
        </authorList>
    </citation>
    <scope>NUCLEOTIDE SEQUENCE [LARGE SCALE GENOMIC DNA]</scope>
    <source>
        <strain evidence="2 3">Grewe 0041</strain>
    </source>
</reference>
<evidence type="ECO:0000256" key="1">
    <source>
        <dbReference type="SAM" id="SignalP"/>
    </source>
</evidence>
<dbReference type="Proteomes" id="UP001590951">
    <property type="component" value="Unassembled WGS sequence"/>
</dbReference>
<sequence length="106" mass="11276">MLLPAGFTASLLFLLLGGTRGPGYRRLNKTAPVLDCSILEDRGAGRPDKVTMSLVDGEMTCGVVGLSADGSPRYCLSRESSDRDRQGDLGNLEWTIWLAGNSISGT</sequence>
<protein>
    <submittedName>
        <fullName evidence="2">Uncharacterized protein</fullName>
    </submittedName>
</protein>
<gene>
    <name evidence="2" type="ORF">ABVK25_005991</name>
</gene>
<evidence type="ECO:0000313" key="2">
    <source>
        <dbReference type="EMBL" id="KAL2053687.1"/>
    </source>
</evidence>
<accession>A0ABR4B8E8</accession>
<evidence type="ECO:0000313" key="3">
    <source>
        <dbReference type="Proteomes" id="UP001590951"/>
    </source>
</evidence>
<name>A0ABR4B8E8_9LECA</name>
<feature type="signal peptide" evidence="1">
    <location>
        <begin position="1"/>
        <end position="21"/>
    </location>
</feature>
<dbReference type="EMBL" id="JBHFEH010000019">
    <property type="protein sequence ID" value="KAL2053687.1"/>
    <property type="molecule type" value="Genomic_DNA"/>
</dbReference>